<dbReference type="InterPro" id="IPR045229">
    <property type="entry name" value="TPP_enz"/>
</dbReference>
<dbReference type="Pfam" id="PF02775">
    <property type="entry name" value="TPP_enzyme_C"/>
    <property type="match status" value="1"/>
</dbReference>
<dbReference type="EMBL" id="CP003075">
    <property type="protein sequence ID" value="AEQ52643.1"/>
    <property type="molecule type" value="Genomic_DNA"/>
</dbReference>
<dbReference type="InterPro" id="IPR000399">
    <property type="entry name" value="TPP-bd_CS"/>
</dbReference>
<keyword evidence="6" id="KW-1185">Reference proteome</keyword>
<sequence>MNGAEALIQSLIANGVTTCFANPGTSEMHFVAATNAYPSLRNVLCLFEGVATGAADGYGRMSDAPAATLLHLGFGLSNGLANLHNARRSGAPVLNIVGEHASWYQGANSALSSDIQAIAAPMSDWVHVSQSAEKVASDAARAIAAAHARGGQVATLILPADTAWTDGAAVPSQRSVPLGTTGIDPDTIERAARMLAGAGRSIIIAAGQALRAGPMDQLARIAAKTGAKLATPYGVGRLERGAGRVSMPRLPALIDPARALFEGIDTIILAGTNMPSAMFAYPGKPRQMQDDTAQVLGLCEDFGATAEAIECLADAVGAGRGEVIREALREIEGPSGALTADTMLVSVAAAMPENAIIVDESISAGRNFFPLSQGAVPHDYLQLTGGALGCGIPVSLGAAIACPDRRVINMEGDGSAMYTLQGLWSQARENADVTTVIVSNRRYGILDAELKSVGVQGEVRGSARRLLSLDAPAIDWIGLAKGMGVEAKAVTTGEDLVAAITHANGRTGPFLIEAIIG</sequence>
<dbReference type="GO" id="GO:0050660">
    <property type="term" value="F:flavin adenine dinucleotide binding"/>
    <property type="evidence" value="ECO:0007669"/>
    <property type="project" value="TreeGrafter"/>
</dbReference>
<dbReference type="GO" id="GO:0003984">
    <property type="term" value="F:acetolactate synthase activity"/>
    <property type="evidence" value="ECO:0007669"/>
    <property type="project" value="TreeGrafter"/>
</dbReference>
<evidence type="ECO:0000256" key="2">
    <source>
        <dbReference type="ARBA" id="ARBA00023052"/>
    </source>
</evidence>
<dbReference type="GO" id="GO:0044281">
    <property type="term" value="P:small molecule metabolic process"/>
    <property type="evidence" value="ECO:0007669"/>
    <property type="project" value="UniProtKB-ARBA"/>
</dbReference>
<feature type="domain" description="Thiamine pyrophosphate enzyme N-terminal TPP-binding" evidence="4">
    <location>
        <begin position="1"/>
        <end position="108"/>
    </location>
</feature>
<dbReference type="Proteomes" id="UP000008850">
    <property type="component" value="Chromosome"/>
</dbReference>
<dbReference type="STRING" id="1082931.KKY_2635"/>
<name>G4RBG7_PELHB</name>
<keyword evidence="2" id="KW-0786">Thiamine pyrophosphate</keyword>
<dbReference type="InterPro" id="IPR012001">
    <property type="entry name" value="Thiamin_PyroP_enz_TPP-bd_dom"/>
</dbReference>
<evidence type="ECO:0000256" key="1">
    <source>
        <dbReference type="ARBA" id="ARBA00007812"/>
    </source>
</evidence>
<dbReference type="PROSITE" id="PS00187">
    <property type="entry name" value="TPP_ENZYMES"/>
    <property type="match status" value="1"/>
</dbReference>
<organism evidence="5 6">
    <name type="scientific">Pelagibacterium halotolerans (strain DSM 22347 / JCM 15775 / CGMCC 1.7692 / B2)</name>
    <dbReference type="NCBI Taxonomy" id="1082931"/>
    <lineage>
        <taxon>Bacteria</taxon>
        <taxon>Pseudomonadati</taxon>
        <taxon>Pseudomonadota</taxon>
        <taxon>Alphaproteobacteria</taxon>
        <taxon>Hyphomicrobiales</taxon>
        <taxon>Devosiaceae</taxon>
        <taxon>Pelagibacterium</taxon>
    </lineage>
</organism>
<gene>
    <name evidence="5" type="ordered locus">KKY_2635</name>
</gene>
<dbReference type="Gene3D" id="3.40.50.1220">
    <property type="entry name" value="TPP-binding domain"/>
    <property type="match status" value="1"/>
</dbReference>
<dbReference type="GO" id="GO:0000287">
    <property type="term" value="F:magnesium ion binding"/>
    <property type="evidence" value="ECO:0007669"/>
    <property type="project" value="InterPro"/>
</dbReference>
<dbReference type="eggNOG" id="COG0028">
    <property type="taxonomic scope" value="Bacteria"/>
</dbReference>
<protein>
    <submittedName>
        <fullName evidence="5">Thiamine pyrophosphate-requiring enzyme</fullName>
    </submittedName>
</protein>
<dbReference type="SUPFAM" id="SSF52518">
    <property type="entry name" value="Thiamin diphosphate-binding fold (THDP-binding)"/>
    <property type="match status" value="2"/>
</dbReference>
<dbReference type="InterPro" id="IPR029035">
    <property type="entry name" value="DHS-like_NAD/FAD-binding_dom"/>
</dbReference>
<dbReference type="Gene3D" id="3.40.50.970">
    <property type="match status" value="2"/>
</dbReference>
<dbReference type="KEGG" id="phl:KKY_2635"/>
<evidence type="ECO:0000313" key="6">
    <source>
        <dbReference type="Proteomes" id="UP000008850"/>
    </source>
</evidence>
<dbReference type="InterPro" id="IPR029061">
    <property type="entry name" value="THDP-binding"/>
</dbReference>
<dbReference type="InterPro" id="IPR011766">
    <property type="entry name" value="TPP_enzyme_TPP-bd"/>
</dbReference>
<dbReference type="HOGENOM" id="CLU_013748_8_0_5"/>
<dbReference type="NCBIfam" id="NF005760">
    <property type="entry name" value="PRK07586.1"/>
    <property type="match status" value="1"/>
</dbReference>
<reference evidence="5 6" key="1">
    <citation type="journal article" date="2012" name="J. Bacteriol.">
        <title>Complete genome sequence of Pelagibacterium halotolerans B2T.</title>
        <authorList>
            <person name="Huo Y.Y."/>
            <person name="Cheng H."/>
            <person name="Han X.F."/>
            <person name="Jiang X.W."/>
            <person name="Sun C."/>
            <person name="Zhang X.Q."/>
            <person name="Zhu X.F."/>
            <person name="Liu Y.F."/>
            <person name="Li P.F."/>
            <person name="Ni P.X."/>
            <person name="Wu M."/>
        </authorList>
    </citation>
    <scope>NUCLEOTIDE SEQUENCE [LARGE SCALE GENOMIC DNA]</scope>
    <source>
        <strain evidence="6">DSM 22347 / JCM 15775 / CGMCC 1.7692 / B2</strain>
    </source>
</reference>
<dbReference type="CDD" id="cd02002">
    <property type="entry name" value="TPP_BFDC"/>
    <property type="match status" value="1"/>
</dbReference>
<evidence type="ECO:0000259" key="4">
    <source>
        <dbReference type="Pfam" id="PF02776"/>
    </source>
</evidence>
<evidence type="ECO:0000259" key="3">
    <source>
        <dbReference type="Pfam" id="PF02775"/>
    </source>
</evidence>
<proteinExistence type="inferred from homology"/>
<dbReference type="PANTHER" id="PTHR18968:SF86">
    <property type="entry name" value="ACETOLACTATE SYNTHASE LARGE SUBUNIT ILVX-RELATED"/>
    <property type="match status" value="1"/>
</dbReference>
<dbReference type="GO" id="GO:0030976">
    <property type="term" value="F:thiamine pyrophosphate binding"/>
    <property type="evidence" value="ECO:0007669"/>
    <property type="project" value="InterPro"/>
</dbReference>
<dbReference type="RefSeq" id="WP_014131792.1">
    <property type="nucleotide sequence ID" value="NC_016078.1"/>
</dbReference>
<comment type="similarity">
    <text evidence="1">Belongs to the TPP enzyme family.</text>
</comment>
<dbReference type="CDD" id="cd07035">
    <property type="entry name" value="TPP_PYR_POX_like"/>
    <property type="match status" value="1"/>
</dbReference>
<dbReference type="PANTHER" id="PTHR18968">
    <property type="entry name" value="THIAMINE PYROPHOSPHATE ENZYMES"/>
    <property type="match status" value="1"/>
</dbReference>
<dbReference type="AlphaFoldDB" id="G4RBG7"/>
<accession>G4RBG7</accession>
<dbReference type="Pfam" id="PF02776">
    <property type="entry name" value="TPP_enzyme_N"/>
    <property type="match status" value="1"/>
</dbReference>
<dbReference type="PATRIC" id="fig|1082931.4.peg.2603"/>
<dbReference type="SUPFAM" id="SSF52467">
    <property type="entry name" value="DHS-like NAD/FAD-binding domain"/>
    <property type="match status" value="1"/>
</dbReference>
<feature type="domain" description="Thiamine pyrophosphate enzyme TPP-binding" evidence="3">
    <location>
        <begin position="384"/>
        <end position="513"/>
    </location>
</feature>
<evidence type="ECO:0000313" key="5">
    <source>
        <dbReference type="EMBL" id="AEQ52643.1"/>
    </source>
</evidence>